<dbReference type="Proteomes" id="UP000682733">
    <property type="component" value="Unassembled WGS sequence"/>
</dbReference>
<evidence type="ECO:0000256" key="1">
    <source>
        <dbReference type="SAM" id="MobiDB-lite"/>
    </source>
</evidence>
<dbReference type="Proteomes" id="UP000677228">
    <property type="component" value="Unassembled WGS sequence"/>
</dbReference>
<dbReference type="AlphaFoldDB" id="A0A8S2FCG5"/>
<gene>
    <name evidence="2" type="ORF">OVA965_LOCUS33789</name>
    <name evidence="3" type="ORF">TMI583_LOCUS34688</name>
</gene>
<evidence type="ECO:0000313" key="4">
    <source>
        <dbReference type="Proteomes" id="UP000677228"/>
    </source>
</evidence>
<evidence type="ECO:0000313" key="3">
    <source>
        <dbReference type="EMBL" id="CAF4223728.1"/>
    </source>
</evidence>
<comment type="caution">
    <text evidence="2">The sequence shown here is derived from an EMBL/GenBank/DDBJ whole genome shotgun (WGS) entry which is preliminary data.</text>
</comment>
<protein>
    <submittedName>
        <fullName evidence="2">Uncharacterized protein</fullName>
    </submittedName>
</protein>
<feature type="non-terminal residue" evidence="2">
    <location>
        <position position="1"/>
    </location>
</feature>
<proteinExistence type="predicted"/>
<feature type="compositionally biased region" description="Low complexity" evidence="1">
    <location>
        <begin position="84"/>
        <end position="99"/>
    </location>
</feature>
<feature type="region of interest" description="Disordered" evidence="1">
    <location>
        <begin position="57"/>
        <end position="99"/>
    </location>
</feature>
<feature type="compositionally biased region" description="Polar residues" evidence="1">
    <location>
        <begin position="65"/>
        <end position="79"/>
    </location>
</feature>
<reference evidence="2" key="1">
    <citation type="submission" date="2021-02" db="EMBL/GenBank/DDBJ databases">
        <authorList>
            <person name="Nowell W R."/>
        </authorList>
    </citation>
    <scope>NUCLEOTIDE SEQUENCE</scope>
</reference>
<name>A0A8S2FCG5_9BILA</name>
<accession>A0A8S2FCG5</accession>
<dbReference type="EMBL" id="CAJNOK010027668">
    <property type="protein sequence ID" value="CAF1424053.1"/>
    <property type="molecule type" value="Genomic_DNA"/>
</dbReference>
<dbReference type="EMBL" id="CAJOBA010049435">
    <property type="protein sequence ID" value="CAF4223728.1"/>
    <property type="molecule type" value="Genomic_DNA"/>
</dbReference>
<organism evidence="2 4">
    <name type="scientific">Didymodactylos carnosus</name>
    <dbReference type="NCBI Taxonomy" id="1234261"/>
    <lineage>
        <taxon>Eukaryota</taxon>
        <taxon>Metazoa</taxon>
        <taxon>Spiralia</taxon>
        <taxon>Gnathifera</taxon>
        <taxon>Rotifera</taxon>
        <taxon>Eurotatoria</taxon>
        <taxon>Bdelloidea</taxon>
        <taxon>Philodinida</taxon>
        <taxon>Philodinidae</taxon>
        <taxon>Didymodactylos</taxon>
    </lineage>
</organism>
<sequence>VLSTTFIVYPIQRKFRFTPARTLWSNSYIAPFVIHMNNNTQQTRTGRTIVPRHVYTPPDALVNSRGKSSIRGSLNSNRPYGNRPTSNLPSTSTTYPSSSHGMTHFALNDYNGDLDMIDHRQQQQQIGISDFEDNGEQEQQGFGEEEEEIIEPPLGAGKRAKANRFSRNVEREQSTDISNDQLKLLREDIENVSTKLNNNIQEHMVKFDKKFRRLAAVCSQSLQSNLTQYQGRDEQFPATVEYNSENLLEHHAKDHKQYAIDVLKKLFSIEELADSILLSNTRFTRQGLEHDRMKIWKGVYLCV</sequence>
<evidence type="ECO:0000313" key="2">
    <source>
        <dbReference type="EMBL" id="CAF1424053.1"/>
    </source>
</evidence>